<dbReference type="InterPro" id="IPR050091">
    <property type="entry name" value="PKS_NRPS_Biosynth_Enz"/>
</dbReference>
<dbReference type="InterPro" id="IPR049900">
    <property type="entry name" value="PKS_mFAS_DH"/>
</dbReference>
<feature type="domain" description="Ketosynthase family 3 (KS3)" evidence="10">
    <location>
        <begin position="1868"/>
        <end position="2293"/>
    </location>
</feature>
<evidence type="ECO:0000259" key="9">
    <source>
        <dbReference type="PROSITE" id="PS50075"/>
    </source>
</evidence>
<gene>
    <name evidence="12" type="ORF">Lsai_3421</name>
</gene>
<dbReference type="InterPro" id="IPR049551">
    <property type="entry name" value="PKS_DH_C"/>
</dbReference>
<dbReference type="InterPro" id="IPR042104">
    <property type="entry name" value="PKS_dehydratase_sf"/>
</dbReference>
<evidence type="ECO:0000256" key="2">
    <source>
        <dbReference type="ARBA" id="ARBA00005194"/>
    </source>
</evidence>
<dbReference type="InterPro" id="IPR057326">
    <property type="entry name" value="KR_dom"/>
</dbReference>
<feature type="domain" description="PKS/mFAS DH" evidence="11">
    <location>
        <begin position="2485"/>
        <end position="2760"/>
    </location>
</feature>
<name>A0A0W0YCL9_9GAMM</name>
<dbReference type="SMART" id="SM00822">
    <property type="entry name" value="PKS_KR"/>
    <property type="match status" value="2"/>
</dbReference>
<dbReference type="Pfam" id="PF02801">
    <property type="entry name" value="Ketoacyl-synt_C"/>
    <property type="match status" value="3"/>
</dbReference>
<dbReference type="InterPro" id="IPR036736">
    <property type="entry name" value="ACP-like_sf"/>
</dbReference>
<accession>A0A0W0YCL9</accession>
<dbReference type="InterPro" id="IPR001242">
    <property type="entry name" value="Condensation_dom"/>
</dbReference>
<dbReference type="eggNOG" id="COG3321">
    <property type="taxonomic scope" value="Bacteria"/>
</dbReference>
<dbReference type="InterPro" id="IPR049552">
    <property type="entry name" value="PKS_DH_N"/>
</dbReference>
<dbReference type="PROSITE" id="PS00606">
    <property type="entry name" value="KS3_1"/>
    <property type="match status" value="3"/>
</dbReference>
<dbReference type="InterPro" id="IPR018201">
    <property type="entry name" value="Ketoacyl_synth_AS"/>
</dbReference>
<dbReference type="PATRIC" id="fig|28087.4.peg.3672"/>
<dbReference type="OrthoDB" id="9778690at2"/>
<dbReference type="SMART" id="SM00825">
    <property type="entry name" value="PKS_KS"/>
    <property type="match status" value="3"/>
</dbReference>
<dbReference type="InterPro" id="IPR014030">
    <property type="entry name" value="Ketoacyl_synth_N"/>
</dbReference>
<dbReference type="GO" id="GO:0004315">
    <property type="term" value="F:3-oxoacyl-[acyl-carrier-protein] synthase activity"/>
    <property type="evidence" value="ECO:0007669"/>
    <property type="project" value="InterPro"/>
</dbReference>
<keyword evidence="6" id="KW-0808">Transferase</keyword>
<dbReference type="SUPFAM" id="SSF53901">
    <property type="entry name" value="Thiolase-like"/>
    <property type="match status" value="3"/>
</dbReference>
<evidence type="ECO:0000256" key="7">
    <source>
        <dbReference type="ARBA" id="ARBA00054155"/>
    </source>
</evidence>
<comment type="function">
    <text evidence="7">Involved in production of the polyketide antibiotic thailandamide.</text>
</comment>
<dbReference type="Pfam" id="PF22621">
    <property type="entry name" value="CurL-like_PKS_C"/>
    <property type="match status" value="3"/>
</dbReference>
<dbReference type="Pfam" id="PF14765">
    <property type="entry name" value="PS-DH"/>
    <property type="match status" value="1"/>
</dbReference>
<dbReference type="PROSITE" id="PS52004">
    <property type="entry name" value="KS3_2"/>
    <property type="match status" value="3"/>
</dbReference>
<dbReference type="Gene3D" id="3.30.70.3290">
    <property type="match status" value="3"/>
</dbReference>
<dbReference type="InterPro" id="IPR006162">
    <property type="entry name" value="Ppantetheine_attach_site"/>
</dbReference>
<evidence type="ECO:0000259" key="10">
    <source>
        <dbReference type="PROSITE" id="PS52004"/>
    </source>
</evidence>
<dbReference type="CDD" id="cd08955">
    <property type="entry name" value="KR_2_FAS_SDR_x"/>
    <property type="match status" value="1"/>
</dbReference>
<dbReference type="Gene3D" id="3.10.129.110">
    <property type="entry name" value="Polyketide synthase dehydratase"/>
    <property type="match status" value="1"/>
</dbReference>
<dbReference type="InterPro" id="IPR009081">
    <property type="entry name" value="PP-bd_ACP"/>
</dbReference>
<dbReference type="SUPFAM" id="SSF51735">
    <property type="entry name" value="NAD(P)-binding Rossmann-fold domains"/>
    <property type="match status" value="3"/>
</dbReference>
<dbReference type="InterPro" id="IPR036291">
    <property type="entry name" value="NAD(P)-bd_dom_sf"/>
</dbReference>
<dbReference type="Pfam" id="PF00109">
    <property type="entry name" value="ketoacyl-synt"/>
    <property type="match status" value="3"/>
</dbReference>
<reference evidence="12 13" key="1">
    <citation type="submission" date="2015-11" db="EMBL/GenBank/DDBJ databases">
        <title>Genomic analysis of 38 Legionella species identifies large and diverse effector repertoires.</title>
        <authorList>
            <person name="Burstein D."/>
            <person name="Amaro F."/>
            <person name="Zusman T."/>
            <person name="Lifshitz Z."/>
            <person name="Cohen O."/>
            <person name="Gilbert J.A."/>
            <person name="Pupko T."/>
            <person name="Shuman H.A."/>
            <person name="Segal G."/>
        </authorList>
    </citation>
    <scope>NUCLEOTIDE SEQUENCE [LARGE SCALE GENOMIC DNA]</scope>
    <source>
        <strain evidence="12 13">Mt.St.Helens-4</strain>
    </source>
</reference>
<dbReference type="InterPro" id="IPR020807">
    <property type="entry name" value="PKS_DH"/>
</dbReference>
<dbReference type="Pfam" id="PF21089">
    <property type="entry name" value="PKS_DH_N"/>
    <property type="match status" value="1"/>
</dbReference>
<evidence type="ECO:0000256" key="4">
    <source>
        <dbReference type="ARBA" id="ARBA00022450"/>
    </source>
</evidence>
<feature type="domain" description="Carrier" evidence="9">
    <location>
        <begin position="1773"/>
        <end position="1850"/>
    </location>
</feature>
<dbReference type="Proteomes" id="UP000054621">
    <property type="component" value="Unassembled WGS sequence"/>
</dbReference>
<organism evidence="12 13">
    <name type="scientific">Legionella sainthelensi</name>
    <dbReference type="NCBI Taxonomy" id="28087"/>
    <lineage>
        <taxon>Bacteria</taxon>
        <taxon>Pseudomonadati</taxon>
        <taxon>Pseudomonadota</taxon>
        <taxon>Gammaproteobacteria</taxon>
        <taxon>Legionellales</taxon>
        <taxon>Legionellaceae</taxon>
        <taxon>Legionella</taxon>
    </lineage>
</organism>
<sequence length="3803" mass="428293">MVKKNQEINLNDILNEPLAIIGMNCQFPGMDSDVEDIDSFYSMLLKGQSPIKEVPKNRWNVDEYYDPERDKADKIIGRKGGFLNNPQLFDASFFKIATVEAKQMDPQHRLFLEVAIRALNHANLTLGSLSNSNTGVFYGTSAQDYSQLNYKDNIEFNAYTQIGAANSAAAGRLSHFLNLKGPSLAVDTACSSSLSALCLAAGSLRMEQCSLAIVGGVHLNLCPENFIGLTKANMLSAHDQCSSFDIKADGFVRSEGCGVVIVKRLSDAIKDNNTIFAVIKSVVMNQDGDDGTVLVAPNIKAQIALHQEALAQAHVTAGDIDYLEAHGTGTIVGDSIEFNAIQQVHQNLHSEEKPLIIGALKSNVGHSIASSGIASLIKVICALQYEKIPPNLHYSKPNQAINPQKIPALFPTQEMEFKKLENKKRCVQVSNFGFSGTNVSVIIEEADNTVRSESIDDDQPKCFVISANSESSLKHMITNYVSYLKNTSACLKDICYTLIDCRDHFKYRCAIIASDKNALIKKIESQDYELHKVTVKKDEKEIIPDAQNIYETYLAGFNIKIAPNALPYYKVDLPLYHFDRKSYWHESRVKNVPAELQQQSREQQVEIIKNQLAAKIQTLLKREHIDEYEDFSSLGLTQELLGELDQSIYETFSYKISTPAFLTVDKLARHLQQILLPDPVVRQPTVNVLNNEPIAIIGMSCRFPKATNIDEFLSLLERGESGMVDIPLDRWDNEKFYDPDVNALGRLYIKQLGLIEHIRNFDAEFFNISPREAKLMSPQLRVFLETSYHALENANLPLTNIKDSKTGVFVGVGTNEYPRLLAGLGVGLDDLNIYFATGNVLNAIPGRVAYAFDFHGPIQAIDTACSSSMTAIHDACVSLQSGDCDMALAGGVNILLAPDSNITLSKARMLSPESRCKTFSEDADGYARSEGCGVIVLKRLSTALKDRDTILAVIKGTSINSDGKSGGFTVPNGIAQEEVIRSALAKANLSPADIDYIEAHGTGTPLADPIEVNALTKIFSEAHSQENPLYISSVKTNIGHSESASGVAGVIKTVLSLHTHQFFKHLNFKKLNPQIELKNTIIPLSTMDWHKQKGLRCAGVSSFGFSGANAHAVLQEVPLREVESRILPQESLLLISAKSKTALELLLTSYQKFLASTDKEFADICYTAATCRNHFLFRVAVKAKTAKEAASFLEQNEYKIYQIKKEKNTPLFLHQSMALEQLQTAYQDGVKIDWFHYYNTLAAGLTSEHTRDKDNEETIFGDNFFLKVKLPLYEFDREEHWFETKDKLKEIAMPKDWCFQLQWQHQSCTKNQRKIQGNHWLLLGAKHLASSFEAQGLSVVFEEDNYPLEKLTGVLFAMGLDFPIDNDIESNVTFQKNTLKKLLTLIKELNEKSIKLQLIVLTTNAITELASGTLNLSNSSLIGFCRTLVLELPQFHTILIDSEKTDDEDYIAQVIDEINYNDDPYYEHIVAYRDKKRFIARLKKNKLVDRRRSLYGEGRYLITGGCGGLGLVTAQALLSSGAREIILTSRNVNKPAIEEAIKKLKYNYTGRTIRAISLDITDKEKLQAMLLELNSDGLLKGIIHAAGAAVKAPLIEHTDNDVDYLFSAKVLGGWYLHELSQNINLDFFVVYSSISSVFGSNRESVYSGTNSFLDALIAERQRLGMVGVAIDWGPWGEVGMAKKRSQDQGLKQSLISNEQGHAFIKILINEQLSHAAIISPDYLKFMLDFVPKPLPAFHQFLENNLIGVSHISDQNLSAWLNDYLEVNAENRLQVCNEMVTSICKEILEISDAEDLDENEGFFELGFDSLMITELATKLKENLAPTLKVTATIGFDYPSINKLAQYIESELDKNLIKKQAPKSKVEKIDDSIAIIGMSCNFPNAPDIAAFEALLEEGRSGMREIPIERWDNKTYYDPNMDAPGKSYVKKLGLITNIKGFDANFFGISPREAKLMEPQQRIFLACSYHALEHANYTPENLRGSLTGVFAGVGPNEYYAQLEKSGFSNEELSVYSITGNVSNLIPGRVAYAFDFKGPSISVDTACSSSMVAIHYACQSLKNREVDYALAGGVNVLLMPESNVTLCKAKALSPDGECKTFDEHADGYARAEGCGVLFLKRLSDALRDKDTILAVIKASAVNNDGRSAGLTVPNGLSQEEVMMKALSQTDLSSSDISFIEAHGTGTPLGDPIEVHAINKVYGKGRGPDNPLYLGAVKTNIGHLESAAGVASIIKAVISLQKKKIYPLLNFQKLNPHIHLGETRLALQKIDWNTDTKPKCAGVNAFGFSGTNAHVILQEFSASPLTANGIHAVETDSYVTPHGLSAGSGNRTLSMVPADKPREVRSESPLKVSKPHLLVFSAKSQTSLDNLAETYQHYLATTTDDFGDICFTAATCREHHSYRVALVAQTAKEASQLLETAQFNEALHFNDSALKSVFNLYLQGKEVDWVSYYKAAGNGYAKVNLPYYPFDLVEFWVEKKSPQNASLDVVHPLLGQMFSLPGNEYLFCNKLNLDHFSYIQQNYIFDKVVLPATAYIESGLAAAKLVLKRNVFCIEKFHIERPLYPKIEQEFQVQVKPQNESQFKINIFAKHEDNWQLFSEMEIGLVAPSIPGSVDLDTLKSSFARHIKSLQIYEYFKSHSYFYDEKLHVLQETYIDNENILSKVVLPKTADAQNYYYHPLLLDGAMQSIWLFVMNHVAHSTYVPYTFARMITFQEAPRNAWMHLTQRASENENELCFDVKFYDNSGLLIGEIEKLKLRKVTRAHFISYEPNLQHLYHIRWNTLKFNLSVQTEIPELLVIASDPVHAKKVLADLNYQFIDNLNEIKNIENKNIVFLYHQDQFNALFHLCQKLFKLRPNSFILVTENAYAIDEKDKVNPYHTMASSFWKTFSNELELNKNYIVDLDAKSTLSTILNILFSTNNAENQFAVRDSVYIPRLKKMQLPTNLTPEQMLFKSDASYLITGGTGGLARLLIEYLMYRGAQHIIITSRSECPDSIKELINRARKKNIFIQHYQADASNYQQMEKVIAEIEQGPYPLQGIFHLAGRVQDGLLINLSDEEMQPVLSAKMDSALILHQLTQEIPLDLFVLFSSSASVLGARGQANYVAANGFLDGLAYLRRQQGLPAIAINWGPFDAIGMTANLSQAIQQRGFTSLDKSSIDILDVLLKSQLVQIAVCPINWEIYFKFVPKQPWLSDLVKNTPVDQHFLNVLRQHTQEESMALLGQSLREIVADVLGLDTIEQIKIDDGLFSLGLDSLMAIEIRNRIHDKLQCPTLNLSIEYFINKPTIRKIAKSIVDELQNFFNFNYKTESQLIENSLQEAVPLCDFQYVFWVLNKREYPYNIGTQLQIQGKLNKEYVAQAFDYVVKRNSTFWLNFNKEEPVQVLNRQGRFALIYRDVSLESEPKELSHEFQKNMLRAIPLSEQPLIRVYLYKINSDLHELHIVIPHIIVDGPSCDLVLSQFKTCYDMLTQGEEISIEPERDSFLNYVKKNNSLYEKNLNEKIDFWRDYNKAFKMLYLGPQYFMSTASQKKYLFHYPIDSRRAEQFIEWHKTKNMNVSTGLIAVCHIAFYKLSRQKNVPFIQIHSGREGSQYNSIVGLFSEYKKINSALKEEYRFIDFIKAIDEQQLKAAPYQKCSHVIKNNEFQGAGLAMTHYLRYKWNKFWLTKQFKESKLDSKLIDFYLKYLSWAEVIDYSTTIKLKLNKLFKTNIPLQKPERLRVLINITPSFFGKPSHDLDVSSLKYQYANHFSSEDRPTNSHVLWILFSKNQKGEYLFSINGPLTTQAKDLIAAEFNQIITKLLENDKYTIADL</sequence>
<dbReference type="SMART" id="SM01294">
    <property type="entry name" value="PKS_PP_betabranch"/>
    <property type="match status" value="1"/>
</dbReference>
<comment type="pathway">
    <text evidence="2">Lipid metabolism; fatty acid biosynthesis.</text>
</comment>
<evidence type="ECO:0000256" key="8">
    <source>
        <dbReference type="PROSITE-ProRule" id="PRU01363"/>
    </source>
</evidence>
<dbReference type="Gene3D" id="3.30.559.10">
    <property type="entry name" value="Chloramphenicol acetyltransferase-like domain"/>
    <property type="match status" value="1"/>
</dbReference>
<comment type="caution">
    <text evidence="12">The sequence shown here is derived from an EMBL/GenBank/DDBJ whole genome shotgun (WGS) entry which is preliminary data.</text>
</comment>
<feature type="domain" description="Carrier" evidence="9">
    <location>
        <begin position="3214"/>
        <end position="3292"/>
    </location>
</feature>
<dbReference type="eggNOG" id="COG1020">
    <property type="taxonomic scope" value="Bacteria"/>
</dbReference>
<dbReference type="InterPro" id="IPR013968">
    <property type="entry name" value="PKS_KR"/>
</dbReference>
<evidence type="ECO:0000313" key="12">
    <source>
        <dbReference type="EMBL" id="KTD54599.1"/>
    </source>
</evidence>
<dbReference type="GO" id="GO:0031177">
    <property type="term" value="F:phosphopantetheine binding"/>
    <property type="evidence" value="ECO:0007669"/>
    <property type="project" value="InterPro"/>
</dbReference>
<dbReference type="eggNOG" id="COG1028">
    <property type="taxonomic scope" value="Bacteria"/>
</dbReference>
<comment type="similarity">
    <text evidence="3">Belongs to the short-chain dehydrogenases/reductases (SDR) family.</text>
</comment>
<dbReference type="PANTHER" id="PTHR43775:SF37">
    <property type="entry name" value="SI:DKEY-61P9.11"/>
    <property type="match status" value="1"/>
</dbReference>
<dbReference type="InterPro" id="IPR023213">
    <property type="entry name" value="CAT-like_dom_sf"/>
</dbReference>
<dbReference type="RefSeq" id="WP_027271492.1">
    <property type="nucleotide sequence ID" value="NZ_CAAAJE010000018.1"/>
</dbReference>
<dbReference type="Gene3D" id="3.30.559.30">
    <property type="entry name" value="Nonribosomal peptide synthetase, condensation domain"/>
    <property type="match status" value="1"/>
</dbReference>
<dbReference type="FunFam" id="3.40.47.10:FF:000019">
    <property type="entry name" value="Polyketide synthase type I"/>
    <property type="match status" value="2"/>
</dbReference>
<evidence type="ECO:0000256" key="6">
    <source>
        <dbReference type="ARBA" id="ARBA00022679"/>
    </source>
</evidence>
<dbReference type="SUPFAM" id="SSF52777">
    <property type="entry name" value="CoA-dependent acyltransferases"/>
    <property type="match status" value="2"/>
</dbReference>
<dbReference type="SMART" id="SM00823">
    <property type="entry name" value="PKS_PP"/>
    <property type="match status" value="2"/>
</dbReference>
<dbReference type="InterPro" id="IPR020841">
    <property type="entry name" value="PKS_Beta-ketoAc_synthase_dom"/>
</dbReference>
<keyword evidence="4" id="KW-0596">Phosphopantetheine</keyword>
<evidence type="ECO:0000313" key="13">
    <source>
        <dbReference type="Proteomes" id="UP000054621"/>
    </source>
</evidence>
<protein>
    <submittedName>
        <fullName evidence="12">Polyketide synthase</fullName>
    </submittedName>
</protein>
<evidence type="ECO:0000256" key="5">
    <source>
        <dbReference type="ARBA" id="ARBA00022553"/>
    </source>
</evidence>
<dbReference type="InterPro" id="IPR016039">
    <property type="entry name" value="Thiolase-like"/>
</dbReference>
<dbReference type="SUPFAM" id="SSF47336">
    <property type="entry name" value="ACP-like"/>
    <property type="match status" value="3"/>
</dbReference>
<comment type="cofactor">
    <cofactor evidence="1">
        <name>pantetheine 4'-phosphate</name>
        <dbReference type="ChEBI" id="CHEBI:47942"/>
    </cofactor>
</comment>
<dbReference type="Gene3D" id="3.40.50.720">
    <property type="entry name" value="NAD(P)-binding Rossmann-like Domain"/>
    <property type="match status" value="2"/>
</dbReference>
<dbReference type="Gene3D" id="3.40.47.10">
    <property type="match status" value="3"/>
</dbReference>
<dbReference type="PANTHER" id="PTHR43775">
    <property type="entry name" value="FATTY ACID SYNTHASE"/>
    <property type="match status" value="1"/>
</dbReference>
<dbReference type="Gene3D" id="1.10.1200.10">
    <property type="entry name" value="ACP-like"/>
    <property type="match status" value="2"/>
</dbReference>
<dbReference type="PROSITE" id="PS00012">
    <property type="entry name" value="PHOSPHOPANTETHEINE"/>
    <property type="match status" value="2"/>
</dbReference>
<feature type="region of interest" description="N-terminal hotdog fold" evidence="8">
    <location>
        <begin position="2485"/>
        <end position="2604"/>
    </location>
</feature>
<dbReference type="PROSITE" id="PS52019">
    <property type="entry name" value="PKS_MFAS_DH"/>
    <property type="match status" value="1"/>
</dbReference>
<dbReference type="InterPro" id="IPR020806">
    <property type="entry name" value="PKS_PP-bd"/>
</dbReference>
<dbReference type="UniPathway" id="UPA00094"/>
<evidence type="ECO:0000256" key="1">
    <source>
        <dbReference type="ARBA" id="ARBA00001957"/>
    </source>
</evidence>
<dbReference type="SMART" id="SM00826">
    <property type="entry name" value="PKS_DH"/>
    <property type="match status" value="1"/>
</dbReference>
<dbReference type="Pfam" id="PF08659">
    <property type="entry name" value="KR"/>
    <property type="match status" value="2"/>
</dbReference>
<feature type="domain" description="Ketosynthase family 3 (KS3)" evidence="10">
    <location>
        <begin position="691"/>
        <end position="1116"/>
    </location>
</feature>
<dbReference type="GO" id="GO:0006633">
    <property type="term" value="P:fatty acid biosynthetic process"/>
    <property type="evidence" value="ECO:0007669"/>
    <property type="project" value="UniProtKB-UniPathway"/>
</dbReference>
<comment type="caution">
    <text evidence="8">Lacks conserved residue(s) required for the propagation of feature annotation.</text>
</comment>
<dbReference type="InterPro" id="IPR014031">
    <property type="entry name" value="Ketoacyl_synth_C"/>
</dbReference>
<dbReference type="eggNOG" id="COG4221">
    <property type="taxonomic scope" value="Bacteria"/>
</dbReference>
<proteinExistence type="inferred from homology"/>
<dbReference type="Pfam" id="PF00668">
    <property type="entry name" value="Condensation"/>
    <property type="match status" value="1"/>
</dbReference>
<dbReference type="Pfam" id="PF00550">
    <property type="entry name" value="PP-binding"/>
    <property type="match status" value="2"/>
</dbReference>
<dbReference type="GO" id="GO:0004312">
    <property type="term" value="F:fatty acid synthase activity"/>
    <property type="evidence" value="ECO:0007669"/>
    <property type="project" value="TreeGrafter"/>
</dbReference>
<feature type="region of interest" description="C-terminal hotdog fold" evidence="8">
    <location>
        <begin position="2618"/>
        <end position="2760"/>
    </location>
</feature>
<evidence type="ECO:0000259" key="11">
    <source>
        <dbReference type="PROSITE" id="PS52019"/>
    </source>
</evidence>
<keyword evidence="5" id="KW-0597">Phosphoprotein</keyword>
<feature type="domain" description="Ketosynthase family 3 (KS3)" evidence="10">
    <location>
        <begin position="15"/>
        <end position="445"/>
    </location>
</feature>
<dbReference type="CDD" id="cd00833">
    <property type="entry name" value="PKS"/>
    <property type="match status" value="3"/>
</dbReference>
<evidence type="ECO:0000256" key="3">
    <source>
        <dbReference type="ARBA" id="ARBA00006484"/>
    </source>
</evidence>
<dbReference type="PROSITE" id="PS50075">
    <property type="entry name" value="CARRIER"/>
    <property type="match status" value="2"/>
</dbReference>
<dbReference type="EMBL" id="LNYV01000037">
    <property type="protein sequence ID" value="KTD54599.1"/>
    <property type="molecule type" value="Genomic_DNA"/>
</dbReference>
<dbReference type="STRING" id="28087.Lsai_3421"/>